<comment type="caution">
    <text evidence="1">The sequence shown here is derived from an EMBL/GenBank/DDBJ whole genome shotgun (WGS) entry which is preliminary data.</text>
</comment>
<sequence>MGPLPQPAGEISVRLQEILAEDLKSQARVFAKNTAYWLRFSEIIPNEDNKQVQSVVRTGLESQADAVSSLMVVRDAKAPGVSVVKSSSFDPANNYADKSVTAEDAKQARFGFGDAGKGEYEVMVKSFIKNTSEANAPVEIRFGTKAEVNGVPVEKPAPGQLYTRSYRLGELISCDPNDVGCTNFVYAFYLSDLTGKHFSGKIPVLPGKSVEVWQGLTYSLEYRIFNAHKQGKSLSNSVLSFTNADHALDVVPPSIPLASFEVGTSVSGSVNFTPRSEAAVTSLAVSLNSSEPDSRATLSFSVPGKKQFAAVLYPKKLVENVPANVVLEVSDAATRERAANALVKVSTAEDLSNPLAAALTEADGVAVFSVPGLPTGSRLFASVEKEFYAKKTGLVWEVLSATTSFVPDPSLNCLSISPAKLSVHRTFGGEFSVSARNCDEEAELFVYETVAGTPLKLVNKSESGARLSLTTAPNARLPKNGSLSIGVMTEGSTYQGDYLVNVRARFAGQQEFRNLGRVEVTVGTSQASESCYGLSKASFDIFHRPDDAVITNRCFQAVNDAFTPRLTLSSLKALLQHAGLSSLGKIEFYWSVSRANPDGSREVIVPATYAAISPKENRRVELADIESELDSLVIVDVDEGVDVGEEAEDEGGGEEMELEVFNTSGGLVSTDLEGTIVVAEYIGEDTQQDPLIEVQALNNDLRGLEPALLTVTDYVKVADLKPFTEMGFKYTVTARGEGIDVAKIFLGTISADGERHDLGGFNVDALAGLQGVTYTVSNDHAWVQTLFAGTLTNQTTNPDDRVIARSAVDVLKKRDVSVALIYDPTWGRKYLRQVCDNLGSVGNAFAQAGFNVDAKLYAMGRKSKYVKCDHELLTWADASNTAYDRVRDDVREAWGAAVQDYLKRLAPSDDRLIYVFVLANNDPTGTGLGARLPKITGVSAPERKRSDNCLANLRQYAEQAQQRQHCAANCSQYNQDGGSKSNEGSGYDPCLQCRYANFQSQDPTCTNLSLSRWRKGGEEVVAENAAKAAAEKGAQLYFFYPRKLEQRSRRAYGSRKALDAVEVMQLAADLSKGKATSIKNLGNISVDLVDTIRVIQKSLNPTATETFHVLLRAGDTDVCYGPNDIEGLTGENAFPRALFSWNAAKIQADTCSKSSNKVAFCDASQFSLSLIKRLLLVQQLYKEKKYDDVENLLHDEVYLKPDGYTADLLSDLDEYLRSQAFFETPSGYLQWLKEYFSSPGRLEFVSDNHSLTPLPSAGLYRMDISIEFPPGKLGQFMESDEPVAFITVKLNEVVGMPTSNLFERLPLDGAIVETSREGYGVSYTGDRVPIRSDEGVEARPIPGSDNLALVRVAHRTDFEYLNNEARSFVFHAKDNLDGTVDWVFSPSHAAPALLKVEGRPERAEAYYKVVDAQGASVDVGAFGSLWTGIASSLFNCADFSGKRVFYKRADARNAGCAKEKSGYNYGFSWLPTGGQAVLDAGAVYLRTIFYTPVDQVYSVKNVCASGEPLIVSTAQTLDNFDEFIGLKHNLEATTLSDMFEKVKARKMCLKASDNEVRLWWNEDELYKELAANYNDHFDSLAEGNADFQACGPEAAQK</sequence>
<dbReference type="Proteomes" id="UP000678237">
    <property type="component" value="Unassembled WGS sequence"/>
</dbReference>
<accession>A0A8T4L8R7</accession>
<proteinExistence type="predicted"/>
<organism evidence="1 2">
    <name type="scientific">Candidatus Iainarchaeum sp</name>
    <dbReference type="NCBI Taxonomy" id="3101447"/>
    <lineage>
        <taxon>Archaea</taxon>
        <taxon>Candidatus Iainarchaeota</taxon>
        <taxon>Candidatus Iainarchaeia</taxon>
        <taxon>Candidatus Iainarchaeales</taxon>
        <taxon>Candidatus Iainarchaeaceae</taxon>
        <taxon>Candidatus Iainarchaeum</taxon>
    </lineage>
</organism>
<evidence type="ECO:0000313" key="2">
    <source>
        <dbReference type="Proteomes" id="UP000678237"/>
    </source>
</evidence>
<protein>
    <submittedName>
        <fullName evidence="1">Uncharacterized protein</fullName>
    </submittedName>
</protein>
<reference evidence="1" key="1">
    <citation type="submission" date="2021-03" db="EMBL/GenBank/DDBJ databases">
        <authorList>
            <person name="Jaffe A."/>
        </authorList>
    </citation>
    <scope>NUCLEOTIDE SEQUENCE</scope>
    <source>
        <strain evidence="1">RIFCSPLOWO2_01_FULL_58_19</strain>
    </source>
</reference>
<dbReference type="EMBL" id="JAGVWE010000002">
    <property type="protein sequence ID" value="MBS3062292.1"/>
    <property type="molecule type" value="Genomic_DNA"/>
</dbReference>
<evidence type="ECO:0000313" key="1">
    <source>
        <dbReference type="EMBL" id="MBS3062292.1"/>
    </source>
</evidence>
<name>A0A8T4L8R7_9ARCH</name>
<gene>
    <name evidence="1" type="ORF">J4203_00325</name>
</gene>
<reference evidence="1" key="2">
    <citation type="submission" date="2021-05" db="EMBL/GenBank/DDBJ databases">
        <title>Protein family content uncovers lineage relationships and bacterial pathway maintenance mechanisms in DPANN archaea.</title>
        <authorList>
            <person name="Castelle C.J."/>
            <person name="Meheust R."/>
            <person name="Jaffe A.L."/>
            <person name="Seitz K."/>
            <person name="Gong X."/>
            <person name="Baker B.J."/>
            <person name="Banfield J.F."/>
        </authorList>
    </citation>
    <scope>NUCLEOTIDE SEQUENCE</scope>
    <source>
        <strain evidence="1">RIFCSPLOWO2_01_FULL_58_19</strain>
    </source>
</reference>